<protein>
    <submittedName>
        <fullName evidence="3">Serine hydrolase domain-containing protein</fullName>
        <ecNumber evidence="3">3.1.1.103</ecNumber>
    </submittedName>
</protein>
<dbReference type="PROSITE" id="PS51318">
    <property type="entry name" value="TAT"/>
    <property type="match status" value="1"/>
</dbReference>
<dbReference type="Gene3D" id="3.40.710.10">
    <property type="entry name" value="DD-peptidase/beta-lactamase superfamily"/>
    <property type="match status" value="1"/>
</dbReference>
<reference evidence="3 4" key="1">
    <citation type="submission" date="2024-03" db="EMBL/GenBank/DDBJ databases">
        <authorList>
            <person name="Jo J.-H."/>
        </authorList>
    </citation>
    <scope>NUCLEOTIDE SEQUENCE [LARGE SCALE GENOMIC DNA]</scope>
    <source>
        <strain evidence="3 4">AS3R-12</strain>
    </source>
</reference>
<feature type="chain" id="PRO_5046316910" evidence="1">
    <location>
        <begin position="35"/>
        <end position="440"/>
    </location>
</feature>
<evidence type="ECO:0000313" key="3">
    <source>
        <dbReference type="EMBL" id="MEJ6010960.1"/>
    </source>
</evidence>
<dbReference type="InterPro" id="IPR012338">
    <property type="entry name" value="Beta-lactam/transpept-like"/>
</dbReference>
<keyword evidence="3" id="KW-0378">Hydrolase</keyword>
<evidence type="ECO:0000259" key="2">
    <source>
        <dbReference type="Pfam" id="PF00144"/>
    </source>
</evidence>
<dbReference type="PANTHER" id="PTHR43283">
    <property type="entry name" value="BETA-LACTAMASE-RELATED"/>
    <property type="match status" value="1"/>
</dbReference>
<sequence>MTDVPMPFADPSRRAFLGGSLASLLLAHPGLARAASAALASDVAADWPQVADLIRRYVAEKKLPGVVATFGWGSAPPRSLLLGSQAFGDAAAVGLDSLYRIYSMTKPVTGLLTAMLITERKLSLDTRLADVFPAFAAMKVQDGGKAGAPLRPTDKPITVRHLLTHTSGFGYGGIGRDAVSLELTRRGVVPGAVSRQIIPGVTSPTPTPGPKEFLRRASEVPLMFDPGVQFRYSMSLDILGLMLQEMTGKPLSRLMQERIFVPLGMTSTGFRVREADAGRLTTNYGVLGNMPLPIDPGAKSVFLDAPAFEFGGAGLVSSPRDFDRFAQVLVNDGKLDGKKVIDPAAVRLAVSNLLPAGAATKGTGIESAGYGAGGRVGLGDDAGMFGWSGAAGTLFFVQRRIGLRAALFAQFMPPEIYPLQKEFLAAARLDVAPMLTKKAA</sequence>
<gene>
    <name evidence="3" type="ORF">WG900_13640</name>
</gene>
<dbReference type="InterPro" id="IPR050789">
    <property type="entry name" value="Diverse_Enzym_Activities"/>
</dbReference>
<dbReference type="PANTHER" id="PTHR43283:SF3">
    <property type="entry name" value="BETA-LACTAMASE FAMILY PROTEIN (AFU_ORTHOLOGUE AFUA_5G07500)"/>
    <property type="match status" value="1"/>
</dbReference>
<dbReference type="RefSeq" id="WP_339967816.1">
    <property type="nucleotide sequence ID" value="NZ_JBBHJY010000007.1"/>
</dbReference>
<evidence type="ECO:0000313" key="4">
    <source>
        <dbReference type="Proteomes" id="UP001379235"/>
    </source>
</evidence>
<dbReference type="GO" id="GO:0016787">
    <property type="term" value="F:hydrolase activity"/>
    <property type="evidence" value="ECO:0007669"/>
    <property type="project" value="UniProtKB-KW"/>
</dbReference>
<dbReference type="EMBL" id="JBBHJY010000007">
    <property type="protein sequence ID" value="MEJ6010960.1"/>
    <property type="molecule type" value="Genomic_DNA"/>
</dbReference>
<name>A0ABU8SAQ3_9SPHN</name>
<accession>A0ABU8SAQ3</accession>
<keyword evidence="4" id="KW-1185">Reference proteome</keyword>
<feature type="domain" description="Beta-lactamase-related" evidence="2">
    <location>
        <begin position="50"/>
        <end position="415"/>
    </location>
</feature>
<comment type="caution">
    <text evidence="3">The sequence shown here is derived from an EMBL/GenBank/DDBJ whole genome shotgun (WGS) entry which is preliminary data.</text>
</comment>
<proteinExistence type="predicted"/>
<dbReference type="EC" id="3.1.1.103" evidence="3"/>
<dbReference type="InterPro" id="IPR001466">
    <property type="entry name" value="Beta-lactam-related"/>
</dbReference>
<dbReference type="Pfam" id="PF00144">
    <property type="entry name" value="Beta-lactamase"/>
    <property type="match status" value="1"/>
</dbReference>
<keyword evidence="1" id="KW-0732">Signal</keyword>
<dbReference type="Proteomes" id="UP001379235">
    <property type="component" value="Unassembled WGS sequence"/>
</dbReference>
<dbReference type="SUPFAM" id="SSF56601">
    <property type="entry name" value="beta-lactamase/transpeptidase-like"/>
    <property type="match status" value="1"/>
</dbReference>
<evidence type="ECO:0000256" key="1">
    <source>
        <dbReference type="SAM" id="SignalP"/>
    </source>
</evidence>
<dbReference type="InterPro" id="IPR006311">
    <property type="entry name" value="TAT_signal"/>
</dbReference>
<organism evidence="3 4">
    <name type="scientific">Novosphingobium aquae</name>
    <dbReference type="NCBI Taxonomy" id="3133435"/>
    <lineage>
        <taxon>Bacteria</taxon>
        <taxon>Pseudomonadati</taxon>
        <taxon>Pseudomonadota</taxon>
        <taxon>Alphaproteobacteria</taxon>
        <taxon>Sphingomonadales</taxon>
        <taxon>Sphingomonadaceae</taxon>
        <taxon>Novosphingobium</taxon>
    </lineage>
</organism>
<feature type="signal peptide" evidence="1">
    <location>
        <begin position="1"/>
        <end position="34"/>
    </location>
</feature>